<reference evidence="6 7" key="1">
    <citation type="submission" date="2019-01" db="EMBL/GenBank/DDBJ databases">
        <title>Muriicola soli sp. nov., isolated from soil.</title>
        <authorList>
            <person name="Kang H.J."/>
            <person name="Kim S.B."/>
        </authorList>
    </citation>
    <scope>NUCLEOTIDE SEQUENCE [LARGE SCALE GENOMIC DNA]</scope>
    <source>
        <strain evidence="6 7">MMS17-SY002</strain>
    </source>
</reference>
<dbReference type="Proteomes" id="UP000290889">
    <property type="component" value="Chromosome"/>
</dbReference>
<evidence type="ECO:0000313" key="6">
    <source>
        <dbReference type="EMBL" id="QBA63334.1"/>
    </source>
</evidence>
<dbReference type="KEGG" id="mur:EQY75_01450"/>
<dbReference type="SUPFAM" id="SSF48452">
    <property type="entry name" value="TPR-like"/>
    <property type="match status" value="2"/>
</dbReference>
<dbReference type="InterPro" id="IPR010559">
    <property type="entry name" value="Sig_transdc_His_kin_internal"/>
</dbReference>
<dbReference type="SUPFAM" id="SSF49464">
    <property type="entry name" value="Carboxypeptidase regulatory domain-like"/>
    <property type="match status" value="1"/>
</dbReference>
<feature type="signal peptide" evidence="4">
    <location>
        <begin position="1"/>
        <end position="24"/>
    </location>
</feature>
<dbReference type="PANTHER" id="PTHR34220:SF7">
    <property type="entry name" value="SENSOR HISTIDINE KINASE YPDA"/>
    <property type="match status" value="1"/>
</dbReference>
<evidence type="ECO:0000313" key="7">
    <source>
        <dbReference type="Proteomes" id="UP000290889"/>
    </source>
</evidence>
<feature type="repeat" description="TPR" evidence="1">
    <location>
        <begin position="408"/>
        <end position="441"/>
    </location>
</feature>
<gene>
    <name evidence="6" type="ORF">EQY75_01450</name>
</gene>
<evidence type="ECO:0000259" key="5">
    <source>
        <dbReference type="Pfam" id="PF06580"/>
    </source>
</evidence>
<feature type="domain" description="Signal transduction histidine kinase internal region" evidence="5">
    <location>
        <begin position="534"/>
        <end position="612"/>
    </location>
</feature>
<feature type="repeat" description="TPR" evidence="1">
    <location>
        <begin position="236"/>
        <end position="269"/>
    </location>
</feature>
<dbReference type="InterPro" id="IPR050640">
    <property type="entry name" value="Bact_2-comp_sensor_kinase"/>
</dbReference>
<protein>
    <submittedName>
        <fullName evidence="6">Tetratricopeptide repeat protein</fullName>
    </submittedName>
</protein>
<evidence type="ECO:0000256" key="4">
    <source>
        <dbReference type="SAM" id="SignalP"/>
    </source>
</evidence>
<feature type="transmembrane region" description="Helical" evidence="3">
    <location>
        <begin position="499"/>
        <end position="519"/>
    </location>
</feature>
<dbReference type="InterPro" id="IPR008969">
    <property type="entry name" value="CarboxyPept-like_regulatory"/>
</dbReference>
<keyword evidence="3" id="KW-0812">Transmembrane</keyword>
<dbReference type="PROSITE" id="PS50005">
    <property type="entry name" value="TPR"/>
    <property type="match status" value="2"/>
</dbReference>
<dbReference type="InterPro" id="IPR011990">
    <property type="entry name" value="TPR-like_helical_dom_sf"/>
</dbReference>
<sequence>MKGSKLIKYHFTLALLLFVTGLNSQTQNQRREFTVSGTVKVKESNTTLSGVEVISNFGRFTSTNALGEFSIQVAKGDVLTFNSTDFEAVRHTVQGPDNIIVLVTGNGENKTKRREASTASDNLVRHKAFLDSARLYQSTQIEKSVDFIAQAISELGTRGNKKELAESLELLAGVYANYNQLDLAISNYEDALEANYSSRTALALGKAYIGNRQWNDAISVLAPLEKDKLPVPYQRVEVYESLGDAYAGSGEVNRAVAFYQQGLNIASKNQISPKIPDLNSKIADVYARANRMEEADAYYNNSLSEAKKQAPQRAIQEKEKVADFLNKTSRFDDEIQLRKSSLKELEAMPSGIAGEPGIVKSRDSITRQRINYKIANAYIAQDKYDEAIPYLERSIAKADLEEDLIVQKDATRKLSEVYREQGDFNKALETYQKYVAVVDTLYIRKEQEISRAARLNREIAASQNRISGLEQERELSQSKYDLALAEQQLTEESIKRQRWIIYSLLFGMLLMSLAAFFFYRSTQKQKLANNLLALKSLRSQMNPHFIFNALNSVNNYISKKDERSANRYISDFSQLMRSVLENSEEDFIALKKEIELLEHYLKLEHTRFPDKFQYTLEIEDAIDKEAYKIPPMLLQPYVENAIWHGLRYRETIGSLTIRMSQRPNNSLEVSIEDNGIGRRKSATLKTKNQKKQRSTAMSNIKKRIEILNDMYKTDISVVVRDLHNDGTGTQVILTLNKG</sequence>
<keyword evidence="3" id="KW-1133">Transmembrane helix</keyword>
<evidence type="ECO:0000256" key="2">
    <source>
        <dbReference type="SAM" id="Coils"/>
    </source>
</evidence>
<keyword evidence="4" id="KW-0732">Signal</keyword>
<dbReference type="SMART" id="SM00028">
    <property type="entry name" value="TPR"/>
    <property type="match status" value="5"/>
</dbReference>
<name>A0A411E731_9FLAO</name>
<dbReference type="EMBL" id="CP035544">
    <property type="protein sequence ID" value="QBA63334.1"/>
    <property type="molecule type" value="Genomic_DNA"/>
</dbReference>
<accession>A0A411E731</accession>
<dbReference type="GO" id="GO:0016020">
    <property type="term" value="C:membrane"/>
    <property type="evidence" value="ECO:0007669"/>
    <property type="project" value="InterPro"/>
</dbReference>
<keyword evidence="7" id="KW-1185">Reference proteome</keyword>
<dbReference type="OrthoDB" id="6190788at2"/>
<feature type="chain" id="PRO_5018988927" evidence="4">
    <location>
        <begin position="25"/>
        <end position="738"/>
    </location>
</feature>
<dbReference type="Gene3D" id="1.25.40.10">
    <property type="entry name" value="Tetratricopeptide repeat domain"/>
    <property type="match status" value="2"/>
</dbReference>
<evidence type="ECO:0000256" key="3">
    <source>
        <dbReference type="SAM" id="Phobius"/>
    </source>
</evidence>
<dbReference type="Pfam" id="PF06580">
    <property type="entry name" value="His_kinase"/>
    <property type="match status" value="1"/>
</dbReference>
<dbReference type="AlphaFoldDB" id="A0A411E731"/>
<keyword evidence="2" id="KW-0175">Coiled coil</keyword>
<dbReference type="InterPro" id="IPR019734">
    <property type="entry name" value="TPR_rpt"/>
</dbReference>
<proteinExistence type="predicted"/>
<feature type="coiled-coil region" evidence="2">
    <location>
        <begin position="445"/>
        <end position="479"/>
    </location>
</feature>
<dbReference type="Pfam" id="PF13424">
    <property type="entry name" value="TPR_12"/>
    <property type="match status" value="1"/>
</dbReference>
<dbReference type="GO" id="GO:0000155">
    <property type="term" value="F:phosphorelay sensor kinase activity"/>
    <property type="evidence" value="ECO:0007669"/>
    <property type="project" value="InterPro"/>
</dbReference>
<dbReference type="SUPFAM" id="SSF55874">
    <property type="entry name" value="ATPase domain of HSP90 chaperone/DNA topoisomerase II/histidine kinase"/>
    <property type="match status" value="1"/>
</dbReference>
<dbReference type="RefSeq" id="WP_129602220.1">
    <property type="nucleotide sequence ID" value="NZ_CP035544.1"/>
</dbReference>
<dbReference type="PANTHER" id="PTHR34220">
    <property type="entry name" value="SENSOR HISTIDINE KINASE YPDA"/>
    <property type="match status" value="1"/>
</dbReference>
<dbReference type="InterPro" id="IPR036890">
    <property type="entry name" value="HATPase_C_sf"/>
</dbReference>
<evidence type="ECO:0000256" key="1">
    <source>
        <dbReference type="PROSITE-ProRule" id="PRU00339"/>
    </source>
</evidence>
<keyword evidence="3" id="KW-0472">Membrane</keyword>
<organism evidence="6 7">
    <name type="scientific">Muriicola soli</name>
    <dbReference type="NCBI Taxonomy" id="2507538"/>
    <lineage>
        <taxon>Bacteria</taxon>
        <taxon>Pseudomonadati</taxon>
        <taxon>Bacteroidota</taxon>
        <taxon>Flavobacteriia</taxon>
        <taxon>Flavobacteriales</taxon>
        <taxon>Flavobacteriaceae</taxon>
        <taxon>Muriicola</taxon>
    </lineage>
</organism>
<keyword evidence="1" id="KW-0802">TPR repeat</keyword>
<dbReference type="Pfam" id="PF13432">
    <property type="entry name" value="TPR_16"/>
    <property type="match status" value="1"/>
</dbReference>
<dbReference type="Gene3D" id="3.30.565.10">
    <property type="entry name" value="Histidine kinase-like ATPase, C-terminal domain"/>
    <property type="match status" value="1"/>
</dbReference>